<dbReference type="InterPro" id="IPR025393">
    <property type="entry name" value="DUF4301"/>
</dbReference>
<dbReference type="Proteomes" id="UP000287527">
    <property type="component" value="Unassembled WGS sequence"/>
</dbReference>
<dbReference type="InterPro" id="IPR029044">
    <property type="entry name" value="Nucleotide-diphossugar_trans"/>
</dbReference>
<reference evidence="2 3" key="1">
    <citation type="submission" date="2019-01" db="EMBL/GenBank/DDBJ databases">
        <title>Flavobacterium sp. nov.,isolated from freshwater.</title>
        <authorList>
            <person name="Zhang R."/>
            <person name="Du Z.-J."/>
        </authorList>
    </citation>
    <scope>NUCLEOTIDE SEQUENCE [LARGE SCALE GENOMIC DNA]</scope>
    <source>
        <strain evidence="2 3">1E403</strain>
    </source>
</reference>
<keyword evidence="3" id="KW-1185">Reference proteome</keyword>
<gene>
    <name evidence="2" type="ORF">EPI11_14895</name>
</gene>
<comment type="caution">
    <text evidence="2">The sequence shown here is derived from an EMBL/GenBank/DDBJ whole genome shotgun (WGS) entry which is preliminary data.</text>
</comment>
<protein>
    <submittedName>
        <fullName evidence="2">DUF4301 family protein</fullName>
    </submittedName>
</protein>
<evidence type="ECO:0000259" key="1">
    <source>
        <dbReference type="Pfam" id="PF14134"/>
    </source>
</evidence>
<feature type="domain" description="DUF4301" evidence="1">
    <location>
        <begin position="125"/>
        <end position="630"/>
    </location>
</feature>
<evidence type="ECO:0000313" key="2">
    <source>
        <dbReference type="EMBL" id="RWW93819.1"/>
    </source>
</evidence>
<proteinExistence type="predicted"/>
<organism evidence="2 3">
    <name type="scientific">Flavobacterium cerinum</name>
    <dbReference type="NCBI Taxonomy" id="2502784"/>
    <lineage>
        <taxon>Bacteria</taxon>
        <taxon>Pseudomonadati</taxon>
        <taxon>Bacteroidota</taxon>
        <taxon>Flavobacteriia</taxon>
        <taxon>Flavobacteriales</taxon>
        <taxon>Flavobacteriaceae</taxon>
        <taxon>Flavobacterium</taxon>
    </lineage>
</organism>
<dbReference type="RefSeq" id="WP_128390774.1">
    <property type="nucleotide sequence ID" value="NZ_SBII01000011.1"/>
</dbReference>
<sequence length="632" mass="71643">MEESITKRKANIINITVYGNNLNGRELTSELTTFIDSDGKDAREFIFRTASINIALNENDKSTNLFIIAADENSDVNIEKLLRSLEKNDSSHIVITTTTPEEFTAQCKAVLTSLKIALDMEFSISDLTDIWQRGIPLEKIKQQLHVFKNGIAKTTLKKPARLEDGIFAMPYDAAQKYASYFDDKKDNFKLTKFVPSSGAASRMFKFLIEFIAEFDPAKETINAYINRKKQSELNVFLVGLDKFPFYKEVSEAFKQNNPGWRKDQKAYYFIKTLLEDKSFDFANKPKGILPFHKYGDFIATPIYEHLKESVAYTSSQKQAYVHFTISEDHLDGFLDSINEVKTGIELESCTTINVSFSYQQKYTDTLAVTINNTPFREENGQLLFRPGGHGALIENLGKLDVDIVFIKNIDNVSHNNIKTIALYKKALAGILIQLQEQLFSYLEKIAQNDISEECIESIFTFAKEKLSQHIPTDISKYTLAHKTEYAAQLLNRPIRICGMVKNEGEPGGGPFWIVEKNGNLSLQIVESSQVDLENKTQQQLFSNSTHFNPVDLVCGLKNYIGEFFNLQDFVDSSSGFITYKSRLGKEVKSYELPGLWNGAMAGWITVFVEVPLETFNPVKTVNDLLKPAHQPQ</sequence>
<dbReference type="Pfam" id="PF14134">
    <property type="entry name" value="DUF4301"/>
    <property type="match status" value="1"/>
</dbReference>
<dbReference type="OrthoDB" id="5572060at2"/>
<accession>A0A3S3Q592</accession>
<evidence type="ECO:0000313" key="3">
    <source>
        <dbReference type="Proteomes" id="UP000287527"/>
    </source>
</evidence>
<dbReference type="AlphaFoldDB" id="A0A3S3Q592"/>
<dbReference type="EMBL" id="SBII01000011">
    <property type="protein sequence ID" value="RWW93819.1"/>
    <property type="molecule type" value="Genomic_DNA"/>
</dbReference>
<name>A0A3S3Q592_9FLAO</name>
<dbReference type="SUPFAM" id="SSF53448">
    <property type="entry name" value="Nucleotide-diphospho-sugar transferases"/>
    <property type="match status" value="1"/>
</dbReference>